<dbReference type="Proteomes" id="UP001163823">
    <property type="component" value="Chromosome 12"/>
</dbReference>
<gene>
    <name evidence="2" type="ORF">O6P43_028665</name>
</gene>
<accession>A0AAD7KYT8</accession>
<evidence type="ECO:0000313" key="2">
    <source>
        <dbReference type="EMBL" id="KAJ7948143.1"/>
    </source>
</evidence>
<proteinExistence type="predicted"/>
<comment type="caution">
    <text evidence="2">The sequence shown here is derived from an EMBL/GenBank/DDBJ whole genome shotgun (WGS) entry which is preliminary data.</text>
</comment>
<reference evidence="2" key="1">
    <citation type="journal article" date="2023" name="Science">
        <title>Elucidation of the pathway for biosynthesis of saponin adjuvants from the soapbark tree.</title>
        <authorList>
            <person name="Reed J."/>
            <person name="Orme A."/>
            <person name="El-Demerdash A."/>
            <person name="Owen C."/>
            <person name="Martin L.B.B."/>
            <person name="Misra R.C."/>
            <person name="Kikuchi S."/>
            <person name="Rejzek M."/>
            <person name="Martin A.C."/>
            <person name="Harkess A."/>
            <person name="Leebens-Mack J."/>
            <person name="Louveau T."/>
            <person name="Stephenson M.J."/>
            <person name="Osbourn A."/>
        </authorList>
    </citation>
    <scope>NUCLEOTIDE SEQUENCE</scope>
    <source>
        <strain evidence="2">S10</strain>
    </source>
</reference>
<dbReference type="EMBL" id="JARAOO010000012">
    <property type="protein sequence ID" value="KAJ7948143.1"/>
    <property type="molecule type" value="Genomic_DNA"/>
</dbReference>
<keyword evidence="1" id="KW-0812">Transmembrane</keyword>
<evidence type="ECO:0000256" key="1">
    <source>
        <dbReference type="SAM" id="Phobius"/>
    </source>
</evidence>
<protein>
    <submittedName>
        <fullName evidence="2">Aquaporin SIP1-1-like</fullName>
    </submittedName>
</protein>
<feature type="transmembrane region" description="Helical" evidence="1">
    <location>
        <begin position="44"/>
        <end position="62"/>
    </location>
</feature>
<keyword evidence="1" id="KW-0472">Membrane</keyword>
<keyword evidence="1" id="KW-1133">Transmembrane helix</keyword>
<evidence type="ECO:0000313" key="3">
    <source>
        <dbReference type="Proteomes" id="UP001163823"/>
    </source>
</evidence>
<feature type="transmembrane region" description="Helical" evidence="1">
    <location>
        <begin position="12"/>
        <end position="37"/>
    </location>
</feature>
<sequence length="89" mass="9960">MIVLKEAIGDAILTSIWVFSSSTLRFFTTQIAVVLCVQPISLPGFFITRVLVTILIFLNSWIDMPWVVPVSIPQPQFLFTQQASGLIHP</sequence>
<name>A0AAD7KYT8_QUISA</name>
<dbReference type="AlphaFoldDB" id="A0AAD7KYT8"/>
<keyword evidence="3" id="KW-1185">Reference proteome</keyword>
<dbReference type="KEGG" id="qsa:O6P43_028665"/>
<organism evidence="2 3">
    <name type="scientific">Quillaja saponaria</name>
    <name type="common">Soap bark tree</name>
    <dbReference type="NCBI Taxonomy" id="32244"/>
    <lineage>
        <taxon>Eukaryota</taxon>
        <taxon>Viridiplantae</taxon>
        <taxon>Streptophyta</taxon>
        <taxon>Embryophyta</taxon>
        <taxon>Tracheophyta</taxon>
        <taxon>Spermatophyta</taxon>
        <taxon>Magnoliopsida</taxon>
        <taxon>eudicotyledons</taxon>
        <taxon>Gunneridae</taxon>
        <taxon>Pentapetalae</taxon>
        <taxon>rosids</taxon>
        <taxon>fabids</taxon>
        <taxon>Fabales</taxon>
        <taxon>Quillajaceae</taxon>
        <taxon>Quillaja</taxon>
    </lineage>
</organism>